<protein>
    <submittedName>
        <fullName evidence="1">LamG domain-containing protein</fullName>
    </submittedName>
</protein>
<comment type="caution">
    <text evidence="1">The sequence shown here is derived from an EMBL/GenBank/DDBJ whole genome shotgun (WGS) entry which is preliminary data.</text>
</comment>
<name>A0A3N4N3K1_9FLAO</name>
<evidence type="ECO:0000313" key="2">
    <source>
        <dbReference type="Proteomes" id="UP000270856"/>
    </source>
</evidence>
<dbReference type="Gene3D" id="2.60.120.200">
    <property type="match status" value="1"/>
</dbReference>
<dbReference type="AlphaFoldDB" id="A0A3N4N3K1"/>
<evidence type="ECO:0000313" key="1">
    <source>
        <dbReference type="EMBL" id="RPD90691.1"/>
    </source>
</evidence>
<keyword evidence="2" id="KW-1185">Reference proteome</keyword>
<dbReference type="SUPFAM" id="SSF49899">
    <property type="entry name" value="Concanavalin A-like lectins/glucanases"/>
    <property type="match status" value="1"/>
</dbReference>
<dbReference type="GO" id="GO:0004553">
    <property type="term" value="F:hydrolase activity, hydrolyzing O-glycosyl compounds"/>
    <property type="evidence" value="ECO:0007669"/>
    <property type="project" value="UniProtKB-ARBA"/>
</dbReference>
<dbReference type="GO" id="GO:0005975">
    <property type="term" value="P:carbohydrate metabolic process"/>
    <property type="evidence" value="ECO:0007669"/>
    <property type="project" value="UniProtKB-ARBA"/>
</dbReference>
<sequence>ESDFPGIDWSNVGDLVIMSGDPNFSGWSHKTEKGQMDELYIYDKALTAEEIKAIM</sequence>
<dbReference type="Proteomes" id="UP000270856">
    <property type="component" value="Unassembled WGS sequence"/>
</dbReference>
<dbReference type="EMBL" id="RPFJ01000098">
    <property type="protein sequence ID" value="RPD90691.1"/>
    <property type="molecule type" value="Genomic_DNA"/>
</dbReference>
<dbReference type="InterPro" id="IPR013320">
    <property type="entry name" value="ConA-like_dom_sf"/>
</dbReference>
<reference evidence="1 2" key="1">
    <citation type="submission" date="2018-11" db="EMBL/GenBank/DDBJ databases">
        <title>Aureibaculum marinum gen. nov., sp. nov., a member of the family Flavobacteriaceae isolated from the Bohai Sea.</title>
        <authorList>
            <person name="Ji X."/>
        </authorList>
    </citation>
    <scope>NUCLEOTIDE SEQUENCE [LARGE SCALE GENOMIC DNA]</scope>
    <source>
        <strain evidence="1 2">BH-SD17</strain>
    </source>
</reference>
<feature type="non-terminal residue" evidence="1">
    <location>
        <position position="1"/>
    </location>
</feature>
<gene>
    <name evidence="1" type="ORF">EGM88_15175</name>
</gene>
<organism evidence="1 2">
    <name type="scientific">Aureibaculum marinum</name>
    <dbReference type="NCBI Taxonomy" id="2487930"/>
    <lineage>
        <taxon>Bacteria</taxon>
        <taxon>Pseudomonadati</taxon>
        <taxon>Bacteroidota</taxon>
        <taxon>Flavobacteriia</taxon>
        <taxon>Flavobacteriales</taxon>
        <taxon>Flavobacteriaceae</taxon>
        <taxon>Aureibaculum</taxon>
    </lineage>
</organism>
<accession>A0A3N4N3K1</accession>
<proteinExistence type="predicted"/>